<organism evidence="2 3">
    <name type="scientific">Daphnia magna</name>
    <dbReference type="NCBI Taxonomy" id="35525"/>
    <lineage>
        <taxon>Eukaryota</taxon>
        <taxon>Metazoa</taxon>
        <taxon>Ecdysozoa</taxon>
        <taxon>Arthropoda</taxon>
        <taxon>Crustacea</taxon>
        <taxon>Branchiopoda</taxon>
        <taxon>Diplostraca</taxon>
        <taxon>Cladocera</taxon>
        <taxon>Anomopoda</taxon>
        <taxon>Daphniidae</taxon>
        <taxon>Daphnia</taxon>
    </lineage>
</organism>
<reference evidence="2 3" key="1">
    <citation type="journal article" date="2023" name="Nucleic Acids Res.">
        <title>The hologenome of Daphnia magna reveals possible DNA methylation and microbiome-mediated evolution of the host genome.</title>
        <authorList>
            <person name="Chaturvedi A."/>
            <person name="Li X."/>
            <person name="Dhandapani V."/>
            <person name="Marshall H."/>
            <person name="Kissane S."/>
            <person name="Cuenca-Cambronero M."/>
            <person name="Asole G."/>
            <person name="Calvet F."/>
            <person name="Ruiz-Romero M."/>
            <person name="Marangio P."/>
            <person name="Guigo R."/>
            <person name="Rago D."/>
            <person name="Mirbahai L."/>
            <person name="Eastwood N."/>
            <person name="Colbourne J.K."/>
            <person name="Zhou J."/>
            <person name="Mallon E."/>
            <person name="Orsini L."/>
        </authorList>
    </citation>
    <scope>NUCLEOTIDE SEQUENCE [LARGE SCALE GENOMIC DNA]</scope>
    <source>
        <strain evidence="2">LRV0_1</strain>
    </source>
</reference>
<dbReference type="Proteomes" id="UP001234178">
    <property type="component" value="Unassembled WGS sequence"/>
</dbReference>
<evidence type="ECO:0000313" key="3">
    <source>
        <dbReference type="Proteomes" id="UP001234178"/>
    </source>
</evidence>
<protein>
    <recommendedName>
        <fullName evidence="4">Secreted protein</fullName>
    </recommendedName>
</protein>
<feature type="chain" id="PRO_5046615915" description="Secreted protein" evidence="1">
    <location>
        <begin position="17"/>
        <end position="91"/>
    </location>
</feature>
<keyword evidence="3" id="KW-1185">Reference proteome</keyword>
<name>A0ABR0AU10_9CRUS</name>
<evidence type="ECO:0000256" key="1">
    <source>
        <dbReference type="SAM" id="SignalP"/>
    </source>
</evidence>
<evidence type="ECO:0000313" key="2">
    <source>
        <dbReference type="EMBL" id="KAK4028598.1"/>
    </source>
</evidence>
<sequence length="91" mass="10039">MIVIVVVFASVHHSQSFNADPPLQPWAACHSNGYVLFAHCSCTAGRTIEVDNFSTQKSPTQPFLTEFCAPFVNSFDAAIVCPEMFSRDSIR</sequence>
<evidence type="ECO:0008006" key="4">
    <source>
        <dbReference type="Google" id="ProtNLM"/>
    </source>
</evidence>
<feature type="signal peptide" evidence="1">
    <location>
        <begin position="1"/>
        <end position="16"/>
    </location>
</feature>
<accession>A0ABR0AU10</accession>
<gene>
    <name evidence="2" type="ORF">OUZ56_021603</name>
</gene>
<comment type="caution">
    <text evidence="2">The sequence shown here is derived from an EMBL/GenBank/DDBJ whole genome shotgun (WGS) entry which is preliminary data.</text>
</comment>
<proteinExistence type="predicted"/>
<keyword evidence="1" id="KW-0732">Signal</keyword>
<dbReference type="EMBL" id="JAOYFB010000039">
    <property type="protein sequence ID" value="KAK4028598.1"/>
    <property type="molecule type" value="Genomic_DNA"/>
</dbReference>